<dbReference type="STRING" id="44742.AXF13_13980"/>
<evidence type="ECO:0000256" key="4">
    <source>
        <dbReference type="ARBA" id="ARBA00023004"/>
    </source>
</evidence>
<dbReference type="Pfam" id="PF04055">
    <property type="entry name" value="Radical_SAM"/>
    <property type="match status" value="1"/>
</dbReference>
<dbReference type="InterPro" id="IPR058240">
    <property type="entry name" value="rSAM_sf"/>
</dbReference>
<gene>
    <name evidence="7" type="ORF">AXF13_13980</name>
</gene>
<keyword evidence="5" id="KW-0411">Iron-sulfur</keyword>
<dbReference type="SFLD" id="SFLDS00029">
    <property type="entry name" value="Radical_SAM"/>
    <property type="match status" value="1"/>
</dbReference>
<evidence type="ECO:0000259" key="6">
    <source>
        <dbReference type="PROSITE" id="PS51918"/>
    </source>
</evidence>
<dbReference type="InterPro" id="IPR050377">
    <property type="entry name" value="Radical_SAM_PqqE_MftC-like"/>
</dbReference>
<evidence type="ECO:0000256" key="3">
    <source>
        <dbReference type="ARBA" id="ARBA00022723"/>
    </source>
</evidence>
<dbReference type="InterPro" id="IPR007197">
    <property type="entry name" value="rSAM"/>
</dbReference>
<keyword evidence="4" id="KW-0408">Iron</keyword>
<dbReference type="GO" id="GO:0003824">
    <property type="term" value="F:catalytic activity"/>
    <property type="evidence" value="ECO:0007669"/>
    <property type="project" value="InterPro"/>
</dbReference>
<dbReference type="PANTHER" id="PTHR11228:SF7">
    <property type="entry name" value="PQQA PEPTIDE CYCLASE"/>
    <property type="match status" value="1"/>
</dbReference>
<dbReference type="SFLD" id="SFLDG01067">
    <property type="entry name" value="SPASM/twitch_domain_containing"/>
    <property type="match status" value="1"/>
</dbReference>
<evidence type="ECO:0000256" key="5">
    <source>
        <dbReference type="ARBA" id="ARBA00023014"/>
    </source>
</evidence>
<keyword evidence="8" id="KW-1185">Reference proteome</keyword>
<evidence type="ECO:0000313" key="7">
    <source>
        <dbReference type="EMBL" id="AMD91143.1"/>
    </source>
</evidence>
<dbReference type="RefSeq" id="WP_062254165.1">
    <property type="nucleotide sequence ID" value="NZ_CP014229.1"/>
</dbReference>
<keyword evidence="2" id="KW-0949">S-adenosyl-L-methionine</keyword>
<accession>A0A109W4X4</accession>
<dbReference type="Gene3D" id="3.20.20.70">
    <property type="entry name" value="Aldolase class I"/>
    <property type="match status" value="1"/>
</dbReference>
<evidence type="ECO:0000313" key="8">
    <source>
        <dbReference type="Proteomes" id="UP000069241"/>
    </source>
</evidence>
<dbReference type="GO" id="GO:0046872">
    <property type="term" value="F:metal ion binding"/>
    <property type="evidence" value="ECO:0007669"/>
    <property type="project" value="UniProtKB-KW"/>
</dbReference>
<name>A0A109W4X4_9BACT</name>
<evidence type="ECO:0000256" key="2">
    <source>
        <dbReference type="ARBA" id="ARBA00022691"/>
    </source>
</evidence>
<organism evidence="7 8">
    <name type="scientific">Desulfovibrio fairfieldensis</name>
    <dbReference type="NCBI Taxonomy" id="44742"/>
    <lineage>
        <taxon>Bacteria</taxon>
        <taxon>Pseudomonadati</taxon>
        <taxon>Thermodesulfobacteriota</taxon>
        <taxon>Desulfovibrionia</taxon>
        <taxon>Desulfovibrionales</taxon>
        <taxon>Desulfovibrionaceae</taxon>
        <taxon>Desulfovibrio</taxon>
    </lineage>
</organism>
<reference evidence="8" key="1">
    <citation type="submission" date="2016-02" db="EMBL/GenBank/DDBJ databases">
        <authorList>
            <person name="Holder M.E."/>
            <person name="Ajami N.J."/>
            <person name="Petrosino J.F."/>
        </authorList>
    </citation>
    <scope>NUCLEOTIDE SEQUENCE [LARGE SCALE GENOMIC DNA]</scope>
    <source>
        <strain evidence="8">CCUG 45958</strain>
    </source>
</reference>
<feature type="domain" description="Radical SAM core" evidence="6">
    <location>
        <begin position="27"/>
        <end position="253"/>
    </location>
</feature>
<dbReference type="InterPro" id="IPR006638">
    <property type="entry name" value="Elp3/MiaA/NifB-like_rSAM"/>
</dbReference>
<sequence length="358" mass="41166">MSDMQQYRIDSHKLHLHPQRVSRWLEGETVAPIYLEVSPSGSCNHRCRFCGMDFMGYKTRFLPTDIFSQRLAELGQLGVRAIMYAGEGEPFLHREMSQLAKNTKAAGIDVAFTTNGVLLRPEVAREVLPVTTWIKVSCNAGTPHTYAHVHGTKHEDFERVMANIAVALRLREDLRSTCTLGFQMLLLPENRQDAVPLAQRVRDLGADYLVIKPYAVHRLSLRTEYRELTYGDCSALAQELSALNTPRFKVIFRHETLRRREHPIHAHHRCLALPFWGYVDASGMLWGCLRHIGEEKFAYGNLCETDAAEVLHGRRRQENMAWCEEHLDIEECHVACRMETVNDYLWELKQPATHVNFI</sequence>
<keyword evidence="3" id="KW-0479">Metal-binding</keyword>
<dbReference type="AlphaFoldDB" id="A0A109W4X4"/>
<dbReference type="PANTHER" id="PTHR11228">
    <property type="entry name" value="RADICAL SAM DOMAIN PROTEIN"/>
    <property type="match status" value="1"/>
</dbReference>
<dbReference type="CDD" id="cd01335">
    <property type="entry name" value="Radical_SAM"/>
    <property type="match status" value="1"/>
</dbReference>
<proteinExistence type="predicted"/>
<dbReference type="Proteomes" id="UP000069241">
    <property type="component" value="Chromosome"/>
</dbReference>
<comment type="cofactor">
    <cofactor evidence="1">
        <name>[4Fe-4S] cluster</name>
        <dbReference type="ChEBI" id="CHEBI:49883"/>
    </cofactor>
</comment>
<dbReference type="GO" id="GO:0051536">
    <property type="term" value="F:iron-sulfur cluster binding"/>
    <property type="evidence" value="ECO:0007669"/>
    <property type="project" value="UniProtKB-KW"/>
</dbReference>
<evidence type="ECO:0000256" key="1">
    <source>
        <dbReference type="ARBA" id="ARBA00001966"/>
    </source>
</evidence>
<dbReference type="SMART" id="SM00729">
    <property type="entry name" value="Elp3"/>
    <property type="match status" value="1"/>
</dbReference>
<dbReference type="SUPFAM" id="SSF102114">
    <property type="entry name" value="Radical SAM enzymes"/>
    <property type="match status" value="1"/>
</dbReference>
<dbReference type="EMBL" id="CP014229">
    <property type="protein sequence ID" value="AMD91143.1"/>
    <property type="molecule type" value="Genomic_DNA"/>
</dbReference>
<protein>
    <submittedName>
        <fullName evidence="7">Radical SAM protein</fullName>
    </submittedName>
</protein>
<dbReference type="KEGG" id="dfi:AXF13_13980"/>
<dbReference type="InterPro" id="IPR013785">
    <property type="entry name" value="Aldolase_TIM"/>
</dbReference>
<dbReference type="PROSITE" id="PS51918">
    <property type="entry name" value="RADICAL_SAM"/>
    <property type="match status" value="1"/>
</dbReference>